<dbReference type="SMART" id="SM00387">
    <property type="entry name" value="HATPase_c"/>
    <property type="match status" value="1"/>
</dbReference>
<evidence type="ECO:0000256" key="4">
    <source>
        <dbReference type="ARBA" id="ARBA00023012"/>
    </source>
</evidence>
<evidence type="ECO:0000256" key="3">
    <source>
        <dbReference type="ARBA" id="ARBA00022553"/>
    </source>
</evidence>
<evidence type="ECO:0000256" key="6">
    <source>
        <dbReference type="SAM" id="Phobius"/>
    </source>
</evidence>
<keyword evidence="9" id="KW-0547">Nucleotide-binding</keyword>
<dbReference type="PANTHER" id="PTHR45339:SF1">
    <property type="entry name" value="HYBRID SIGNAL TRANSDUCTION HISTIDINE KINASE J"/>
    <property type="match status" value="1"/>
</dbReference>
<dbReference type="PROSITE" id="PS50109">
    <property type="entry name" value="HIS_KIN"/>
    <property type="match status" value="1"/>
</dbReference>
<sequence length="703" mass="78031">MRISLVPKIILPVCLAFAALVYGVTSVLLNMFETEQLRTAQRNAIATASQTSMLLDVNTTPEMMKRITTIIALNNNVERTAIIAADQDEVLATSYYRYANHTLADMTEQMRTAYHSAKTTKRAHFTSLDDHHYAMAYPVAAPSTDKIDTLDLVIVTQYDTHLLDEQFRGYQRRLTSITGIFFVVLILVLYAVISICVKRPLKIFEQAIKRETEHSGFDQINIDSKDEFEDIANAYNQMLKAEEQSLLKAKAATQEAQMLADKKAQFVANMSHELRTPINGILGLTQLCENAKSTNELKQYLAQLMHSSRLLLATVDDVLDFSRLNNEEVELQSEAVELASMTVKIAKLARVMTDDKLLMFNVDLAHDCPFIVNIDAARIKQILQHLLKNAVKFTASGSVTLKVDFLWENPSSGQLRFTVQDTGIGIKPEHKPFIFDAFEQADTSISRKYGGSGLGLAICKELIGLMGGEIAVSSVPNQGSTFSISLPCHAVALSKYLALKYNDIDLPGLSYDDDAPACVVRFCETINAVTNMPMRFHINEVTSSHQNAPFVFDDASALKRLVEMSQSKINAHGDDVSACKELHILLVEDNEINAVVATTMLTDMGHKVSVAINGKEALALIKKHAFDAIIMDIQMPIMDGIEATVRIREQGLQLPIIGLSANVSEQDRQDAFAAGMNDYLHKPITREVLRESLRKELGARNLA</sequence>
<name>A0ABV9LSH4_9ALTE</name>
<protein>
    <recommendedName>
        <fullName evidence="2">histidine kinase</fullName>
        <ecNumber evidence="2">2.7.13.3</ecNumber>
    </recommendedName>
</protein>
<dbReference type="RefSeq" id="WP_382405979.1">
    <property type="nucleotide sequence ID" value="NZ_JBHSGU010000002.1"/>
</dbReference>
<dbReference type="EMBL" id="JBHSGU010000002">
    <property type="protein sequence ID" value="MFC4699225.1"/>
    <property type="molecule type" value="Genomic_DNA"/>
</dbReference>
<dbReference type="PRINTS" id="PR00344">
    <property type="entry name" value="BCTRLSENSOR"/>
</dbReference>
<evidence type="ECO:0000259" key="8">
    <source>
        <dbReference type="PROSITE" id="PS50110"/>
    </source>
</evidence>
<dbReference type="Gene3D" id="1.10.287.130">
    <property type="match status" value="1"/>
</dbReference>
<keyword evidence="4" id="KW-0902">Two-component regulatory system</keyword>
<organism evidence="9 10">
    <name type="scientific">Glaciecola siphonariae</name>
    <dbReference type="NCBI Taxonomy" id="521012"/>
    <lineage>
        <taxon>Bacteria</taxon>
        <taxon>Pseudomonadati</taxon>
        <taxon>Pseudomonadota</taxon>
        <taxon>Gammaproteobacteria</taxon>
        <taxon>Alteromonadales</taxon>
        <taxon>Alteromonadaceae</taxon>
        <taxon>Glaciecola</taxon>
    </lineage>
</organism>
<dbReference type="Gene3D" id="3.40.50.2300">
    <property type="match status" value="1"/>
</dbReference>
<dbReference type="CDD" id="cd17546">
    <property type="entry name" value="REC_hyHK_CKI1_RcsC-like"/>
    <property type="match status" value="1"/>
</dbReference>
<dbReference type="EC" id="2.7.13.3" evidence="2"/>
<keyword evidence="6" id="KW-0472">Membrane</keyword>
<dbReference type="InterPro" id="IPR036890">
    <property type="entry name" value="HATPase_C_sf"/>
</dbReference>
<dbReference type="Gene3D" id="6.10.340.10">
    <property type="match status" value="1"/>
</dbReference>
<dbReference type="SUPFAM" id="SSF52172">
    <property type="entry name" value="CheY-like"/>
    <property type="match status" value="1"/>
</dbReference>
<feature type="transmembrane region" description="Helical" evidence="6">
    <location>
        <begin position="174"/>
        <end position="193"/>
    </location>
</feature>
<keyword evidence="10" id="KW-1185">Reference proteome</keyword>
<dbReference type="GO" id="GO:0005524">
    <property type="term" value="F:ATP binding"/>
    <property type="evidence" value="ECO:0007669"/>
    <property type="project" value="UniProtKB-KW"/>
</dbReference>
<dbReference type="SMART" id="SM00388">
    <property type="entry name" value="HisKA"/>
    <property type="match status" value="1"/>
</dbReference>
<keyword evidence="6" id="KW-0812">Transmembrane</keyword>
<comment type="caution">
    <text evidence="9">The sequence shown here is derived from an EMBL/GenBank/DDBJ whole genome shotgun (WGS) entry which is preliminary data.</text>
</comment>
<dbReference type="InterPro" id="IPR011006">
    <property type="entry name" value="CheY-like_superfamily"/>
</dbReference>
<comment type="catalytic activity">
    <reaction evidence="1">
        <text>ATP + protein L-histidine = ADP + protein N-phospho-L-histidine.</text>
        <dbReference type="EC" id="2.7.13.3"/>
    </reaction>
</comment>
<dbReference type="PANTHER" id="PTHR45339">
    <property type="entry name" value="HYBRID SIGNAL TRANSDUCTION HISTIDINE KINASE J"/>
    <property type="match status" value="1"/>
</dbReference>
<gene>
    <name evidence="9" type="ORF">ACFO4O_03520</name>
</gene>
<dbReference type="InterPro" id="IPR004358">
    <property type="entry name" value="Sig_transdc_His_kin-like_C"/>
</dbReference>
<dbReference type="InterPro" id="IPR036097">
    <property type="entry name" value="HisK_dim/P_sf"/>
</dbReference>
<dbReference type="PROSITE" id="PS50110">
    <property type="entry name" value="RESPONSE_REGULATORY"/>
    <property type="match status" value="1"/>
</dbReference>
<feature type="domain" description="Response regulatory" evidence="8">
    <location>
        <begin position="583"/>
        <end position="697"/>
    </location>
</feature>
<evidence type="ECO:0000313" key="9">
    <source>
        <dbReference type="EMBL" id="MFC4699225.1"/>
    </source>
</evidence>
<keyword evidence="3 5" id="KW-0597">Phosphoprotein</keyword>
<evidence type="ECO:0000256" key="5">
    <source>
        <dbReference type="PROSITE-ProRule" id="PRU00169"/>
    </source>
</evidence>
<dbReference type="CDD" id="cd00082">
    <property type="entry name" value="HisKA"/>
    <property type="match status" value="1"/>
</dbReference>
<evidence type="ECO:0000256" key="2">
    <source>
        <dbReference type="ARBA" id="ARBA00012438"/>
    </source>
</evidence>
<reference evidence="10" key="1">
    <citation type="journal article" date="2019" name="Int. J. Syst. Evol. Microbiol.">
        <title>The Global Catalogue of Microorganisms (GCM) 10K type strain sequencing project: providing services to taxonomists for standard genome sequencing and annotation.</title>
        <authorList>
            <consortium name="The Broad Institute Genomics Platform"/>
            <consortium name="The Broad Institute Genome Sequencing Center for Infectious Disease"/>
            <person name="Wu L."/>
            <person name="Ma J."/>
        </authorList>
    </citation>
    <scope>NUCLEOTIDE SEQUENCE [LARGE SCALE GENOMIC DNA]</scope>
    <source>
        <strain evidence="10">KACC 12507</strain>
    </source>
</reference>
<dbReference type="Gene3D" id="3.30.565.10">
    <property type="entry name" value="Histidine kinase-like ATPase, C-terminal domain"/>
    <property type="match status" value="1"/>
</dbReference>
<dbReference type="InterPro" id="IPR003594">
    <property type="entry name" value="HATPase_dom"/>
</dbReference>
<dbReference type="CDD" id="cd16922">
    <property type="entry name" value="HATPase_EvgS-ArcB-TorS-like"/>
    <property type="match status" value="1"/>
</dbReference>
<feature type="transmembrane region" description="Helical" evidence="6">
    <location>
        <begin position="6"/>
        <end position="32"/>
    </location>
</feature>
<dbReference type="InterPro" id="IPR003661">
    <property type="entry name" value="HisK_dim/P_dom"/>
</dbReference>
<evidence type="ECO:0000313" key="10">
    <source>
        <dbReference type="Proteomes" id="UP001595897"/>
    </source>
</evidence>
<dbReference type="Pfam" id="PF00072">
    <property type="entry name" value="Response_reg"/>
    <property type="match status" value="1"/>
</dbReference>
<dbReference type="SUPFAM" id="SSF55874">
    <property type="entry name" value="ATPase domain of HSP90 chaperone/DNA topoisomerase II/histidine kinase"/>
    <property type="match status" value="1"/>
</dbReference>
<feature type="domain" description="Histidine kinase" evidence="7">
    <location>
        <begin position="269"/>
        <end position="490"/>
    </location>
</feature>
<keyword evidence="9" id="KW-0067">ATP-binding</keyword>
<dbReference type="Pfam" id="PF02518">
    <property type="entry name" value="HATPase_c"/>
    <property type="match status" value="1"/>
</dbReference>
<evidence type="ECO:0000256" key="1">
    <source>
        <dbReference type="ARBA" id="ARBA00000085"/>
    </source>
</evidence>
<dbReference type="InterPro" id="IPR001789">
    <property type="entry name" value="Sig_transdc_resp-reg_receiver"/>
</dbReference>
<dbReference type="SUPFAM" id="SSF47384">
    <property type="entry name" value="Homodimeric domain of signal transducing histidine kinase"/>
    <property type="match status" value="1"/>
</dbReference>
<dbReference type="Pfam" id="PF00512">
    <property type="entry name" value="HisKA"/>
    <property type="match status" value="1"/>
</dbReference>
<proteinExistence type="predicted"/>
<dbReference type="SMART" id="SM00448">
    <property type="entry name" value="REC"/>
    <property type="match status" value="1"/>
</dbReference>
<dbReference type="InterPro" id="IPR005467">
    <property type="entry name" value="His_kinase_dom"/>
</dbReference>
<keyword evidence="6" id="KW-1133">Transmembrane helix</keyword>
<feature type="modified residue" description="4-aspartylphosphate" evidence="5">
    <location>
        <position position="632"/>
    </location>
</feature>
<evidence type="ECO:0000259" key="7">
    <source>
        <dbReference type="PROSITE" id="PS50109"/>
    </source>
</evidence>
<accession>A0ABV9LSH4</accession>
<dbReference type="Proteomes" id="UP001595897">
    <property type="component" value="Unassembled WGS sequence"/>
</dbReference>